<name>A0A7W8BSK3_9ACTN</name>
<dbReference type="Proteomes" id="UP000568022">
    <property type="component" value="Unassembled WGS sequence"/>
</dbReference>
<dbReference type="PROSITE" id="PS50931">
    <property type="entry name" value="HTH_LYSR"/>
    <property type="match status" value="1"/>
</dbReference>
<gene>
    <name evidence="5" type="ORF">FHS32_005619</name>
</gene>
<dbReference type="AlphaFoldDB" id="A0A7W8BSK3"/>
<protein>
    <submittedName>
        <fullName evidence="5">DNA-binding transcriptional LysR family regulator</fullName>
    </submittedName>
</protein>
<dbReference type="GO" id="GO:0003700">
    <property type="term" value="F:DNA-binding transcription factor activity"/>
    <property type="evidence" value="ECO:0007669"/>
    <property type="project" value="InterPro"/>
</dbReference>
<dbReference type="PRINTS" id="PR00039">
    <property type="entry name" value="HTHLYSR"/>
</dbReference>
<dbReference type="InterPro" id="IPR036390">
    <property type="entry name" value="WH_DNA-bd_sf"/>
</dbReference>
<evidence type="ECO:0000313" key="5">
    <source>
        <dbReference type="EMBL" id="MBB5128842.1"/>
    </source>
</evidence>
<keyword evidence="5" id="KW-0238">DNA-binding</keyword>
<evidence type="ECO:0000256" key="3">
    <source>
        <dbReference type="ARBA" id="ARBA00023163"/>
    </source>
</evidence>
<dbReference type="PANTHER" id="PTHR30126">
    <property type="entry name" value="HTH-TYPE TRANSCRIPTIONAL REGULATOR"/>
    <property type="match status" value="1"/>
</dbReference>
<dbReference type="GO" id="GO:0000976">
    <property type="term" value="F:transcription cis-regulatory region binding"/>
    <property type="evidence" value="ECO:0007669"/>
    <property type="project" value="TreeGrafter"/>
</dbReference>
<evidence type="ECO:0000259" key="4">
    <source>
        <dbReference type="PROSITE" id="PS50931"/>
    </source>
</evidence>
<dbReference type="Gene3D" id="1.10.10.10">
    <property type="entry name" value="Winged helix-like DNA-binding domain superfamily/Winged helix DNA-binding domain"/>
    <property type="match status" value="1"/>
</dbReference>
<dbReference type="InterPro" id="IPR000847">
    <property type="entry name" value="LysR_HTH_N"/>
</dbReference>
<dbReference type="EMBL" id="JACHJE010000015">
    <property type="protein sequence ID" value="MBB5128842.1"/>
    <property type="molecule type" value="Genomic_DNA"/>
</dbReference>
<sequence length="96" mass="10651">MHEREFRAFVLIAETGRMDVAARKLGYSQPAITYQVQRLEQSLGVKLFTRHPGGARLTGDGRMILPSVRAVLLLIDSMRDAHGSQSGEGRDLERSA</sequence>
<evidence type="ECO:0000256" key="1">
    <source>
        <dbReference type="ARBA" id="ARBA00009437"/>
    </source>
</evidence>
<keyword evidence="6" id="KW-1185">Reference proteome</keyword>
<feature type="domain" description="HTH lysR-type" evidence="4">
    <location>
        <begin position="1"/>
        <end position="58"/>
    </location>
</feature>
<dbReference type="InterPro" id="IPR036388">
    <property type="entry name" value="WH-like_DNA-bd_sf"/>
</dbReference>
<organism evidence="5 6">
    <name type="scientific">Streptomyces griseoloalbus</name>
    <dbReference type="NCBI Taxonomy" id="67303"/>
    <lineage>
        <taxon>Bacteria</taxon>
        <taxon>Bacillati</taxon>
        <taxon>Actinomycetota</taxon>
        <taxon>Actinomycetes</taxon>
        <taxon>Kitasatosporales</taxon>
        <taxon>Streptomycetaceae</taxon>
        <taxon>Streptomyces</taxon>
    </lineage>
</organism>
<keyword evidence="3" id="KW-0804">Transcription</keyword>
<comment type="similarity">
    <text evidence="1">Belongs to the LysR transcriptional regulatory family.</text>
</comment>
<dbReference type="PANTHER" id="PTHR30126:SF98">
    <property type="entry name" value="HTH-TYPE TRANSCRIPTIONAL ACTIVATOR BAUR"/>
    <property type="match status" value="1"/>
</dbReference>
<accession>A0A7W8BSK3</accession>
<dbReference type="Pfam" id="PF00126">
    <property type="entry name" value="HTH_1"/>
    <property type="match status" value="1"/>
</dbReference>
<evidence type="ECO:0000256" key="2">
    <source>
        <dbReference type="ARBA" id="ARBA00023015"/>
    </source>
</evidence>
<keyword evidence="2" id="KW-0805">Transcription regulation</keyword>
<reference evidence="5 6" key="1">
    <citation type="submission" date="2020-08" db="EMBL/GenBank/DDBJ databases">
        <title>Genomic Encyclopedia of Type Strains, Phase III (KMG-III): the genomes of soil and plant-associated and newly described type strains.</title>
        <authorList>
            <person name="Whitman W."/>
        </authorList>
    </citation>
    <scope>NUCLEOTIDE SEQUENCE [LARGE SCALE GENOMIC DNA]</scope>
    <source>
        <strain evidence="5 6">CECT 3226</strain>
    </source>
</reference>
<evidence type="ECO:0000313" key="6">
    <source>
        <dbReference type="Proteomes" id="UP000568022"/>
    </source>
</evidence>
<dbReference type="SUPFAM" id="SSF46785">
    <property type="entry name" value="Winged helix' DNA-binding domain"/>
    <property type="match status" value="1"/>
</dbReference>
<proteinExistence type="inferred from homology"/>
<comment type="caution">
    <text evidence="5">The sequence shown here is derived from an EMBL/GenBank/DDBJ whole genome shotgun (WGS) entry which is preliminary data.</text>
</comment>